<sequence>MNIADQEDESLKAVFEICEPRPLDRKISLKRLQSLFEEHAHMPSSEFMDDDGSNQWISFDEFRDGITNFVDKISSQVQEEQNWESRGEVIQKSGKCNVSQ</sequence>
<keyword evidence="2" id="KW-1185">Reference proteome</keyword>
<dbReference type="Proteomes" id="UP000318571">
    <property type="component" value="Chromosome 1"/>
</dbReference>
<organism evidence="1 2">
    <name type="scientific">Tigriopus californicus</name>
    <name type="common">Marine copepod</name>
    <dbReference type="NCBI Taxonomy" id="6832"/>
    <lineage>
        <taxon>Eukaryota</taxon>
        <taxon>Metazoa</taxon>
        <taxon>Ecdysozoa</taxon>
        <taxon>Arthropoda</taxon>
        <taxon>Crustacea</taxon>
        <taxon>Multicrustacea</taxon>
        <taxon>Hexanauplia</taxon>
        <taxon>Copepoda</taxon>
        <taxon>Harpacticoida</taxon>
        <taxon>Harpacticidae</taxon>
        <taxon>Tigriopus</taxon>
    </lineage>
</organism>
<dbReference type="EMBL" id="VCGU01000010">
    <property type="protein sequence ID" value="TRY68995.1"/>
    <property type="molecule type" value="Genomic_DNA"/>
</dbReference>
<accession>A0A553NU81</accession>
<comment type="caution">
    <text evidence="1">The sequence shown here is derived from an EMBL/GenBank/DDBJ whole genome shotgun (WGS) entry which is preliminary data.</text>
</comment>
<evidence type="ECO:0000313" key="1">
    <source>
        <dbReference type="EMBL" id="TRY68995.1"/>
    </source>
</evidence>
<proteinExistence type="predicted"/>
<evidence type="ECO:0008006" key="3">
    <source>
        <dbReference type="Google" id="ProtNLM"/>
    </source>
</evidence>
<evidence type="ECO:0000313" key="2">
    <source>
        <dbReference type="Proteomes" id="UP000318571"/>
    </source>
</evidence>
<reference evidence="1 2" key="1">
    <citation type="journal article" date="2018" name="Nat. Ecol. Evol.">
        <title>Genomic signatures of mitonuclear coevolution across populations of Tigriopus californicus.</title>
        <authorList>
            <person name="Barreto F.S."/>
            <person name="Watson E.T."/>
            <person name="Lima T.G."/>
            <person name="Willett C.S."/>
            <person name="Edmands S."/>
            <person name="Li W."/>
            <person name="Burton R.S."/>
        </authorList>
    </citation>
    <scope>NUCLEOTIDE SEQUENCE [LARGE SCALE GENOMIC DNA]</scope>
    <source>
        <strain evidence="1 2">San Diego</strain>
    </source>
</reference>
<protein>
    <recommendedName>
        <fullName evidence="3">EF-hand domain-containing protein</fullName>
    </recommendedName>
</protein>
<gene>
    <name evidence="1" type="ORF">TCAL_16542</name>
</gene>
<name>A0A553NU81_TIGCA</name>
<dbReference type="AlphaFoldDB" id="A0A553NU81"/>